<keyword evidence="7" id="KW-0949">S-adenosyl-L-methionine</keyword>
<dbReference type="InterPro" id="IPR004551">
    <property type="entry name" value="Dphthn_synthase"/>
</dbReference>
<comment type="function">
    <text evidence="1">S-adenosyl-L-methionine-dependent methyltransferase that catalyzes four methylations of the modified target histidine residue in translation elongation factor 2 (EF-2), to form an intermediate called diphthine methyl ester. The four successive methylation reactions represent the second step of diphthamide biosynthesis.</text>
</comment>
<sequence length="346" mass="39020">MLVQSRRPRVKKQQARCKSNITGTCRFPPSFNIYINTKATITKENKKIVKHIAQQLGVARKLPSNMFYLIGLGLGDIKDITVKGLEIVKQCSRVYLEMYTSILGCSLEDMQEFYGRPLLLADRDLVEQGADEILAGAGESDVALLVVGDPFGATTHTDFILRAKEKNIPYKVIHNASIMNAIGCCGLQLYKFGETVSIPYWDETWKPDSFYDKIKLNRLHNMHTLCLLDIKVKEPTPESLMRKRKEYMPPRFMSVAEAAQQLLTIVEKKDALERNTVLNEQSLCVGLARVGQDTQQIVVSTLHGMRAADLGGPLHSLIIPAKEMHPLEVEFLQQYAANIKLDDYNH</sequence>
<protein>
    <recommendedName>
        <fullName evidence="4">diphthine methyl ester synthase</fullName>
        <ecNumber evidence="4">2.1.1.314</ecNumber>
    </recommendedName>
</protein>
<dbReference type="InterPro" id="IPR000878">
    <property type="entry name" value="4pyrrol_Mease"/>
</dbReference>
<name>A0ABM1PJM5_DROAR</name>
<dbReference type="InterPro" id="IPR014776">
    <property type="entry name" value="4pyrrole_Mease_sub2"/>
</dbReference>
<dbReference type="SUPFAM" id="SSF53790">
    <property type="entry name" value="Tetrapyrrole methylase"/>
    <property type="match status" value="1"/>
</dbReference>
<dbReference type="Gene3D" id="3.30.950.10">
    <property type="entry name" value="Methyltransferase, Cobalt-precorrin-4 Transmethylase, Domain 2"/>
    <property type="match status" value="1"/>
</dbReference>
<dbReference type="PANTHER" id="PTHR10882">
    <property type="entry name" value="DIPHTHINE SYNTHASE"/>
    <property type="match status" value="1"/>
</dbReference>
<dbReference type="HAMAP" id="MF_01084">
    <property type="entry name" value="Diphthine_synth"/>
    <property type="match status" value="1"/>
</dbReference>
<comment type="similarity">
    <text evidence="3">Belongs to the diphthine synthase family.</text>
</comment>
<evidence type="ECO:0000256" key="4">
    <source>
        <dbReference type="ARBA" id="ARBA00011927"/>
    </source>
</evidence>
<accession>A0ABM1PJM5</accession>
<evidence type="ECO:0000313" key="10">
    <source>
        <dbReference type="Proteomes" id="UP000694904"/>
    </source>
</evidence>
<dbReference type="EC" id="2.1.1.314" evidence="4"/>
<dbReference type="GeneID" id="108616603"/>
<evidence type="ECO:0000313" key="11">
    <source>
        <dbReference type="RefSeq" id="XP_017867411.1"/>
    </source>
</evidence>
<reference evidence="10" key="1">
    <citation type="journal article" date="1997" name="Nucleic Acids Res.">
        <title>tRNAscan-SE: a program for improved detection of transfer RNA genes in genomic sequence.</title>
        <authorList>
            <person name="Lowe T.M."/>
            <person name="Eddy S.R."/>
        </authorList>
    </citation>
    <scope>NUCLEOTIDE SEQUENCE [LARGE SCALE GENOMIC DNA]</scope>
</reference>
<dbReference type="NCBIfam" id="TIGR00522">
    <property type="entry name" value="dph5"/>
    <property type="match status" value="1"/>
</dbReference>
<dbReference type="Pfam" id="PF00590">
    <property type="entry name" value="TP_methylase"/>
    <property type="match status" value="1"/>
</dbReference>
<dbReference type="CDD" id="cd11647">
    <property type="entry name" value="DHP5_DphB"/>
    <property type="match status" value="1"/>
</dbReference>
<keyword evidence="10" id="KW-1185">Reference proteome</keyword>
<dbReference type="InterPro" id="IPR014777">
    <property type="entry name" value="4pyrrole_Mease_sub1"/>
</dbReference>
<evidence type="ECO:0000256" key="5">
    <source>
        <dbReference type="ARBA" id="ARBA00022603"/>
    </source>
</evidence>
<evidence type="ECO:0000256" key="1">
    <source>
        <dbReference type="ARBA" id="ARBA00004006"/>
    </source>
</evidence>
<comment type="catalytic activity">
    <reaction evidence="8">
        <text>2-[(3S)-amino-3-carboxypropyl]-L-histidyl-[translation elongation factor 2] + 4 S-adenosyl-L-methionine = diphthine methyl ester-[translation elongation factor 2] + 4 S-adenosyl-L-homocysteine + 3 H(+)</text>
        <dbReference type="Rhea" id="RHEA:42652"/>
        <dbReference type="Rhea" id="RHEA-COMP:9749"/>
        <dbReference type="Rhea" id="RHEA-COMP:10173"/>
        <dbReference type="ChEBI" id="CHEBI:15378"/>
        <dbReference type="ChEBI" id="CHEBI:57856"/>
        <dbReference type="ChEBI" id="CHEBI:59789"/>
        <dbReference type="ChEBI" id="CHEBI:73995"/>
        <dbReference type="ChEBI" id="CHEBI:79005"/>
        <dbReference type="EC" id="2.1.1.314"/>
    </reaction>
</comment>
<dbReference type="RefSeq" id="XP_017867411.1">
    <property type="nucleotide sequence ID" value="XM_018011922.1"/>
</dbReference>
<evidence type="ECO:0000259" key="9">
    <source>
        <dbReference type="Pfam" id="PF00590"/>
    </source>
</evidence>
<reference evidence="10" key="2">
    <citation type="journal article" date="2016" name="G3 (Bethesda)">
        <title>Genome Evolution in Three Species of Cactophilic Drosophila.</title>
        <authorList>
            <person name="Sanchez-Flores A."/>
            <person name="Penazola F."/>
            <person name="Carpinteyro-Ponce J."/>
            <person name="Nazario-Yepiz N."/>
            <person name="Abreu-Goodger C."/>
            <person name="Machado C.A."/>
            <person name="Markow T.A."/>
        </authorList>
    </citation>
    <scope>NUCLEOTIDE SEQUENCE [LARGE SCALE GENOMIC DNA]</scope>
</reference>
<organism evidence="10 11">
    <name type="scientific">Drosophila arizonae</name>
    <name type="common">Fruit fly</name>
    <dbReference type="NCBI Taxonomy" id="7263"/>
    <lineage>
        <taxon>Eukaryota</taxon>
        <taxon>Metazoa</taxon>
        <taxon>Ecdysozoa</taxon>
        <taxon>Arthropoda</taxon>
        <taxon>Hexapoda</taxon>
        <taxon>Insecta</taxon>
        <taxon>Pterygota</taxon>
        <taxon>Neoptera</taxon>
        <taxon>Endopterygota</taxon>
        <taxon>Diptera</taxon>
        <taxon>Brachycera</taxon>
        <taxon>Muscomorpha</taxon>
        <taxon>Ephydroidea</taxon>
        <taxon>Drosophilidae</taxon>
        <taxon>Drosophila</taxon>
    </lineage>
</organism>
<dbReference type="Proteomes" id="UP000694904">
    <property type="component" value="Chromosome 2"/>
</dbReference>
<reference evidence="11" key="3">
    <citation type="submission" date="2025-08" db="UniProtKB">
        <authorList>
            <consortium name="RefSeq"/>
        </authorList>
    </citation>
    <scope>IDENTIFICATION</scope>
    <source>
        <tissue evidence="11">Whole organism</tissue>
    </source>
</reference>
<feature type="domain" description="Tetrapyrrole methylase" evidence="9">
    <location>
        <begin position="66"/>
        <end position="244"/>
    </location>
</feature>
<keyword evidence="5" id="KW-0489">Methyltransferase</keyword>
<evidence type="ECO:0000256" key="2">
    <source>
        <dbReference type="ARBA" id="ARBA00005156"/>
    </source>
</evidence>
<gene>
    <name evidence="11" type="primary">LOC108616603</name>
</gene>
<dbReference type="PANTHER" id="PTHR10882:SF0">
    <property type="entry name" value="DIPHTHINE METHYL ESTER SYNTHASE"/>
    <property type="match status" value="1"/>
</dbReference>
<evidence type="ECO:0000256" key="8">
    <source>
        <dbReference type="ARBA" id="ARBA00048752"/>
    </source>
</evidence>
<evidence type="ECO:0000256" key="3">
    <source>
        <dbReference type="ARBA" id="ARBA00006729"/>
    </source>
</evidence>
<evidence type="ECO:0000256" key="6">
    <source>
        <dbReference type="ARBA" id="ARBA00022679"/>
    </source>
</evidence>
<comment type="pathway">
    <text evidence="2">Protein modification; peptidyl-diphthamide biosynthesis.</text>
</comment>
<dbReference type="Gene3D" id="3.40.1010.10">
    <property type="entry name" value="Cobalt-precorrin-4 Transmethylase, Domain 1"/>
    <property type="match status" value="1"/>
</dbReference>
<dbReference type="InterPro" id="IPR035996">
    <property type="entry name" value="4pyrrol_Methylase_sf"/>
</dbReference>
<evidence type="ECO:0000256" key="7">
    <source>
        <dbReference type="ARBA" id="ARBA00022691"/>
    </source>
</evidence>
<keyword evidence="6" id="KW-0808">Transferase</keyword>
<proteinExistence type="inferred from homology"/>